<feature type="coiled-coil region" evidence="1">
    <location>
        <begin position="42"/>
        <end position="73"/>
    </location>
</feature>
<proteinExistence type="predicted"/>
<organism evidence="3 4">
    <name type="scientific">Stentor coeruleus</name>
    <dbReference type="NCBI Taxonomy" id="5963"/>
    <lineage>
        <taxon>Eukaryota</taxon>
        <taxon>Sar</taxon>
        <taxon>Alveolata</taxon>
        <taxon>Ciliophora</taxon>
        <taxon>Postciliodesmatophora</taxon>
        <taxon>Heterotrichea</taxon>
        <taxon>Heterotrichida</taxon>
        <taxon>Stentoridae</taxon>
        <taxon>Stentor</taxon>
    </lineage>
</organism>
<evidence type="ECO:0000313" key="4">
    <source>
        <dbReference type="Proteomes" id="UP000187209"/>
    </source>
</evidence>
<feature type="compositionally biased region" description="Basic residues" evidence="2">
    <location>
        <begin position="250"/>
        <end position="260"/>
    </location>
</feature>
<gene>
    <name evidence="3" type="ORF">SteCoe_17186</name>
</gene>
<feature type="coiled-coil region" evidence="1">
    <location>
        <begin position="199"/>
        <end position="226"/>
    </location>
</feature>
<reference evidence="3 4" key="1">
    <citation type="submission" date="2016-11" db="EMBL/GenBank/DDBJ databases">
        <title>The macronuclear genome of Stentor coeruleus: a giant cell with tiny introns.</title>
        <authorList>
            <person name="Slabodnick M."/>
            <person name="Ruby J.G."/>
            <person name="Reiff S.B."/>
            <person name="Swart E.C."/>
            <person name="Gosai S."/>
            <person name="Prabakaran S."/>
            <person name="Witkowska E."/>
            <person name="Larue G.E."/>
            <person name="Fisher S."/>
            <person name="Freeman R.M."/>
            <person name="Gunawardena J."/>
            <person name="Chu W."/>
            <person name="Stover N.A."/>
            <person name="Gregory B.D."/>
            <person name="Nowacki M."/>
            <person name="Derisi J."/>
            <person name="Roy S.W."/>
            <person name="Marshall W.F."/>
            <person name="Sood P."/>
        </authorList>
    </citation>
    <scope>NUCLEOTIDE SEQUENCE [LARGE SCALE GENOMIC DNA]</scope>
    <source>
        <strain evidence="3">WM001</strain>
    </source>
</reference>
<accession>A0A1R2BZN7</accession>
<comment type="caution">
    <text evidence="3">The sequence shown here is derived from an EMBL/GenBank/DDBJ whole genome shotgun (WGS) entry which is preliminary data.</text>
</comment>
<protein>
    <submittedName>
        <fullName evidence="3">Uncharacterized protein</fullName>
    </submittedName>
</protein>
<dbReference type="AlphaFoldDB" id="A0A1R2BZN7"/>
<evidence type="ECO:0000256" key="1">
    <source>
        <dbReference type="SAM" id="Coils"/>
    </source>
</evidence>
<keyword evidence="1" id="KW-0175">Coiled coil</keyword>
<dbReference type="Proteomes" id="UP000187209">
    <property type="component" value="Unassembled WGS sequence"/>
</dbReference>
<name>A0A1R2BZN7_9CILI</name>
<dbReference type="EMBL" id="MPUH01000350">
    <property type="protein sequence ID" value="OMJ82167.1"/>
    <property type="molecule type" value="Genomic_DNA"/>
</dbReference>
<dbReference type="OrthoDB" id="321932at2759"/>
<keyword evidence="4" id="KW-1185">Reference proteome</keyword>
<feature type="compositionally biased region" description="Basic residues" evidence="2">
    <location>
        <begin position="275"/>
        <end position="285"/>
    </location>
</feature>
<sequence length="285" mass="32768">MESNSSAAGNISNDSEVSVSVNVSVSHIQKLLEDKNKARNYIKSCKNIIKRQNDQLKKQQAEFKNAMSTLETQSFTTRFHSVAFRLELDVMKLINIRRRFDAVCKKKYFLKFTSQINRAKCVDYYKLRGTYALVKQSTENIVRYIKNKKKSKLRLGFDSIQLLALSKNPNSLRGRLELLKKENMSLKTALQDAGKSNTFNDLLEENKKLKEKLKSTEQNVGNFIKEMGSLLNSHEPPGFTYENESPKPTTKGKKGKKAKNRIPIISPDRVEFPPRKHKTTRVNFD</sequence>
<evidence type="ECO:0000256" key="2">
    <source>
        <dbReference type="SAM" id="MobiDB-lite"/>
    </source>
</evidence>
<evidence type="ECO:0000313" key="3">
    <source>
        <dbReference type="EMBL" id="OMJ82167.1"/>
    </source>
</evidence>
<feature type="region of interest" description="Disordered" evidence="2">
    <location>
        <begin position="234"/>
        <end position="285"/>
    </location>
</feature>